<protein>
    <submittedName>
        <fullName evidence="2">SRPBCC domain-containing protein</fullName>
    </submittedName>
</protein>
<accession>A0A4Y9ESE8</accession>
<name>A0A4Y9ESE8_9SPHN</name>
<dbReference type="CDD" id="cd07814">
    <property type="entry name" value="SRPBCC_CalC_Aha1-like"/>
    <property type="match status" value="1"/>
</dbReference>
<dbReference type="SUPFAM" id="SSF55961">
    <property type="entry name" value="Bet v1-like"/>
    <property type="match status" value="1"/>
</dbReference>
<sequence length="182" mass="18984">MNQSSMPMVARCIISTLTLLAAPVSAAVVTSSPAQFTLGYTATVKATPDQTWATVVNLPGWWSPAHSYSGKAANLSIDARAGGCWCERWTGPKGEANSIEHARIVMAMPGKVLRAVGGFGPLQQAPVYAVLSIEMKPIDGGTQLRMVYAASGDIAGGMAEIAPAIDGVLGQQFDNLVKATVH</sequence>
<gene>
    <name evidence="2" type="ORF">EUV02_06155</name>
</gene>
<dbReference type="RefSeq" id="WP_135245279.1">
    <property type="nucleotide sequence ID" value="NZ_SIHO01000001.1"/>
</dbReference>
<organism evidence="2 3">
    <name type="scientific">Glacieibacterium arshaanense</name>
    <dbReference type="NCBI Taxonomy" id="2511025"/>
    <lineage>
        <taxon>Bacteria</taxon>
        <taxon>Pseudomonadati</taxon>
        <taxon>Pseudomonadota</taxon>
        <taxon>Alphaproteobacteria</taxon>
        <taxon>Sphingomonadales</taxon>
        <taxon>Sphingosinicellaceae</taxon>
        <taxon>Glacieibacterium</taxon>
    </lineage>
</organism>
<keyword evidence="1" id="KW-0732">Signal</keyword>
<feature type="signal peptide" evidence="1">
    <location>
        <begin position="1"/>
        <end position="26"/>
    </location>
</feature>
<proteinExistence type="predicted"/>
<dbReference type="OrthoDB" id="5735475at2"/>
<dbReference type="InterPro" id="IPR023393">
    <property type="entry name" value="START-like_dom_sf"/>
</dbReference>
<evidence type="ECO:0000313" key="2">
    <source>
        <dbReference type="EMBL" id="TFU06555.1"/>
    </source>
</evidence>
<dbReference type="AlphaFoldDB" id="A0A4Y9ESE8"/>
<feature type="chain" id="PRO_5021437095" evidence="1">
    <location>
        <begin position="27"/>
        <end position="182"/>
    </location>
</feature>
<dbReference type="EMBL" id="SIHO01000001">
    <property type="protein sequence ID" value="TFU06555.1"/>
    <property type="molecule type" value="Genomic_DNA"/>
</dbReference>
<dbReference type="Gene3D" id="3.30.530.20">
    <property type="match status" value="1"/>
</dbReference>
<evidence type="ECO:0000313" key="3">
    <source>
        <dbReference type="Proteomes" id="UP000297737"/>
    </source>
</evidence>
<keyword evidence="3" id="KW-1185">Reference proteome</keyword>
<reference evidence="2 3" key="1">
    <citation type="submission" date="2019-02" db="EMBL/GenBank/DDBJ databases">
        <title>Polymorphobacter sp. isolated from the lake at the Tibet of China.</title>
        <authorList>
            <person name="Li A."/>
        </authorList>
    </citation>
    <scope>NUCLEOTIDE SEQUENCE [LARGE SCALE GENOMIC DNA]</scope>
    <source>
        <strain evidence="2 3">DJ1R-1</strain>
    </source>
</reference>
<dbReference type="Proteomes" id="UP000297737">
    <property type="component" value="Unassembled WGS sequence"/>
</dbReference>
<comment type="caution">
    <text evidence="2">The sequence shown here is derived from an EMBL/GenBank/DDBJ whole genome shotgun (WGS) entry which is preliminary data.</text>
</comment>
<evidence type="ECO:0000256" key="1">
    <source>
        <dbReference type="SAM" id="SignalP"/>
    </source>
</evidence>